<organism evidence="1 2">
    <name type="scientific">Chitinophaga agri</name>
    <dbReference type="NCBI Taxonomy" id="2703787"/>
    <lineage>
        <taxon>Bacteria</taxon>
        <taxon>Pseudomonadati</taxon>
        <taxon>Bacteroidota</taxon>
        <taxon>Chitinophagia</taxon>
        <taxon>Chitinophagales</taxon>
        <taxon>Chitinophagaceae</taxon>
        <taxon>Chitinophaga</taxon>
    </lineage>
</organism>
<dbReference type="KEGG" id="chih:GWR21_09745"/>
<dbReference type="SUPFAM" id="SSF52540">
    <property type="entry name" value="P-loop containing nucleoside triphosphate hydrolases"/>
    <property type="match status" value="1"/>
</dbReference>
<reference evidence="1 2" key="1">
    <citation type="submission" date="2020-01" db="EMBL/GenBank/DDBJ databases">
        <title>Complete genome sequence of Chitinophaga sp. H33E-04 isolated from quinoa roots.</title>
        <authorList>
            <person name="Weon H.-Y."/>
            <person name="Lee S.A."/>
        </authorList>
    </citation>
    <scope>NUCLEOTIDE SEQUENCE [LARGE SCALE GENOMIC DNA]</scope>
    <source>
        <strain evidence="1 2">H33E-04</strain>
    </source>
</reference>
<dbReference type="EMBL" id="CP048113">
    <property type="protein sequence ID" value="QHS59861.1"/>
    <property type="molecule type" value="Genomic_DNA"/>
</dbReference>
<name>A0A6B9ZED1_9BACT</name>
<proteinExistence type="predicted"/>
<evidence type="ECO:0008006" key="3">
    <source>
        <dbReference type="Google" id="ProtNLM"/>
    </source>
</evidence>
<dbReference type="Proteomes" id="UP000476411">
    <property type="component" value="Chromosome"/>
</dbReference>
<dbReference type="InterPro" id="IPR027417">
    <property type="entry name" value="P-loop_NTPase"/>
</dbReference>
<protein>
    <recommendedName>
        <fullName evidence="3">Sulfotransferase family protein</fullName>
    </recommendedName>
</protein>
<dbReference type="RefSeq" id="WP_162331556.1">
    <property type="nucleotide sequence ID" value="NZ_CP048113.1"/>
</dbReference>
<keyword evidence="2" id="KW-1185">Reference proteome</keyword>
<accession>A0A6B9ZED1</accession>
<dbReference type="Gene3D" id="3.40.50.300">
    <property type="entry name" value="P-loop containing nucleotide triphosphate hydrolases"/>
    <property type="match status" value="1"/>
</dbReference>
<evidence type="ECO:0000313" key="2">
    <source>
        <dbReference type="Proteomes" id="UP000476411"/>
    </source>
</evidence>
<sequence>MQQPPIRNWIPYKLSYAQQQWTINWLDLGYYRMNHPFFDETIAVCRHRQAERSSLKSISTADFLMDACKALSHLSPSAFVFHVSRCGSTLLSQAFSTSPQNIVIAEAPLLDEILRSLEKQPDLPPQQRESWFKAAVSLMGQHRNFSETDYIIKLDSWHIHFYELLRAWYPDTPFYFLYRRPDQVVASHDKRRGLQAIPGMISPQLLKAGDLSQFAGDFNRYTAKVLYEYYLKLQAIHALHHPLNGFFDYADGVQDMMKAFSDFSGIAIKDAEELNNRLKYHSKYTGDVFKAEAAADASYFYADSHAAYEQLRAQIK</sequence>
<dbReference type="AlphaFoldDB" id="A0A6B9ZED1"/>
<gene>
    <name evidence="1" type="ORF">GWR21_09745</name>
</gene>
<evidence type="ECO:0000313" key="1">
    <source>
        <dbReference type="EMBL" id="QHS59861.1"/>
    </source>
</evidence>